<dbReference type="EMBL" id="BMZC01000027">
    <property type="protein sequence ID" value="GGZ84170.1"/>
    <property type="molecule type" value="Genomic_DNA"/>
</dbReference>
<dbReference type="Proteomes" id="UP000622604">
    <property type="component" value="Unassembled WGS sequence"/>
</dbReference>
<feature type="region of interest" description="Disordered" evidence="1">
    <location>
        <begin position="182"/>
        <end position="202"/>
    </location>
</feature>
<proteinExistence type="predicted"/>
<gene>
    <name evidence="2" type="ORF">GCM10011274_47100</name>
</gene>
<reference evidence="2" key="2">
    <citation type="submission" date="2020-09" db="EMBL/GenBank/DDBJ databases">
        <authorList>
            <person name="Sun Q."/>
            <person name="Kim S."/>
        </authorList>
    </citation>
    <scope>NUCLEOTIDE SEQUENCE</scope>
    <source>
        <strain evidence="2">KCTC 32337</strain>
    </source>
</reference>
<protein>
    <submittedName>
        <fullName evidence="2">Uncharacterized protein</fullName>
    </submittedName>
</protein>
<organism evidence="2 3">
    <name type="scientific">Paraglaciecola chathamensis</name>
    <dbReference type="NCBI Taxonomy" id="368405"/>
    <lineage>
        <taxon>Bacteria</taxon>
        <taxon>Pseudomonadati</taxon>
        <taxon>Pseudomonadota</taxon>
        <taxon>Gammaproteobacteria</taxon>
        <taxon>Alteromonadales</taxon>
        <taxon>Alteromonadaceae</taxon>
        <taxon>Paraglaciecola</taxon>
    </lineage>
</organism>
<evidence type="ECO:0000313" key="2">
    <source>
        <dbReference type="EMBL" id="GGZ84170.1"/>
    </source>
</evidence>
<name>A0A8H9M5Z0_9ALTE</name>
<reference evidence="2" key="1">
    <citation type="journal article" date="2014" name="Int. J. Syst. Evol. Microbiol.">
        <title>Complete genome sequence of Corynebacterium casei LMG S-19264T (=DSM 44701T), isolated from a smear-ripened cheese.</title>
        <authorList>
            <consortium name="US DOE Joint Genome Institute (JGI-PGF)"/>
            <person name="Walter F."/>
            <person name="Albersmeier A."/>
            <person name="Kalinowski J."/>
            <person name="Ruckert C."/>
        </authorList>
    </citation>
    <scope>NUCLEOTIDE SEQUENCE</scope>
    <source>
        <strain evidence="2">KCTC 32337</strain>
    </source>
</reference>
<evidence type="ECO:0000256" key="1">
    <source>
        <dbReference type="SAM" id="MobiDB-lite"/>
    </source>
</evidence>
<accession>A0A8H9M5Z0</accession>
<evidence type="ECO:0000313" key="3">
    <source>
        <dbReference type="Proteomes" id="UP000622604"/>
    </source>
</evidence>
<comment type="caution">
    <text evidence="2">The sequence shown here is derived from an EMBL/GenBank/DDBJ whole genome shotgun (WGS) entry which is preliminary data.</text>
</comment>
<dbReference type="AlphaFoldDB" id="A0A8H9M5Z0"/>
<dbReference type="RefSeq" id="WP_013755173.1">
    <property type="nucleotide sequence ID" value="NZ_BMZC01000027.1"/>
</dbReference>
<sequence length="260" mass="28517">MLINNEKLNIDTPNVGAKDDLVKTSASNNKDGNAKVSEIGLSQSGQNLNYLFQVSLSTAKQNPSPVYIGAEKRVELLSVSVNDIAKKSGHEYTPEQINRVVEDVKKEVNIQEMKPGDASANAGSVYSFLSSTDKANLADAYQYALDNNTSLKDVAIAAGSLGRARYVEAKISSGTTYSYYKPEEQQNAGTSDSLDQKETDKTERAPKTDYFKLLMEQLNKDELFASNPFLRSALIQDVSSANLQHSIPFFLKDKITEIAD</sequence>